<dbReference type="Proteomes" id="UP000277204">
    <property type="component" value="Unassembled WGS sequence"/>
</dbReference>
<evidence type="ECO:0000313" key="1">
    <source>
        <dbReference type="EMBL" id="VDO69393.1"/>
    </source>
</evidence>
<gene>
    <name evidence="1" type="ORF">SMRZ_LOCUS6095</name>
</gene>
<dbReference type="AlphaFoldDB" id="A0A183LQM0"/>
<name>A0A183LQM0_9TREM</name>
<dbReference type="EMBL" id="UZAI01002216">
    <property type="protein sequence ID" value="VDO69393.1"/>
    <property type="molecule type" value="Genomic_DNA"/>
</dbReference>
<organism evidence="1 2">
    <name type="scientific">Schistosoma margrebowiei</name>
    <dbReference type="NCBI Taxonomy" id="48269"/>
    <lineage>
        <taxon>Eukaryota</taxon>
        <taxon>Metazoa</taxon>
        <taxon>Spiralia</taxon>
        <taxon>Lophotrochozoa</taxon>
        <taxon>Platyhelminthes</taxon>
        <taxon>Trematoda</taxon>
        <taxon>Digenea</taxon>
        <taxon>Strigeidida</taxon>
        <taxon>Schistosomatoidea</taxon>
        <taxon>Schistosomatidae</taxon>
        <taxon>Schistosoma</taxon>
    </lineage>
</organism>
<keyword evidence="2" id="KW-1185">Reference proteome</keyword>
<protein>
    <submittedName>
        <fullName evidence="1">Uncharacterized protein</fullName>
    </submittedName>
</protein>
<proteinExistence type="predicted"/>
<accession>A0A183LQM0</accession>
<evidence type="ECO:0000313" key="2">
    <source>
        <dbReference type="Proteomes" id="UP000277204"/>
    </source>
</evidence>
<sequence>MTKEDGEDVNIVAYFLTFIGKEAYSLLRTLAMPEKPNSLPYTTLKELLLDYVKYANFDRSKEGKFPKIIHQDIKNSTTSHHPNPVHTQGYADNSLRSCNAFHEDWRKFGQFLSGGKFHAFNSCKFRNSKCFKCDDIGYIQSVCNTNVHVIATNIKSCNSDSTESSIYNDDLSLSTIAIDSEESKISSELNQIQNSCETTVSNQSIYQNSRAIVPGMTFPNDSHISDEISYKSEENMLNEPIHYQNSEAVMIDANFSNDPLLCNDILSQFHENISVEPNPDVICITYPHNAFAPCEKLVQ</sequence>
<reference evidence="1 2" key="1">
    <citation type="submission" date="2018-11" db="EMBL/GenBank/DDBJ databases">
        <authorList>
            <consortium name="Pathogen Informatics"/>
        </authorList>
    </citation>
    <scope>NUCLEOTIDE SEQUENCE [LARGE SCALE GENOMIC DNA]</scope>
    <source>
        <strain evidence="1 2">Zambia</strain>
    </source>
</reference>